<feature type="region of interest" description="Disordered" evidence="1">
    <location>
        <begin position="1"/>
        <end position="21"/>
    </location>
</feature>
<evidence type="ECO:0000313" key="3">
    <source>
        <dbReference type="Proteomes" id="UP000765509"/>
    </source>
</evidence>
<dbReference type="EMBL" id="AVOT02077247">
    <property type="protein sequence ID" value="MBW0565333.1"/>
    <property type="molecule type" value="Genomic_DNA"/>
</dbReference>
<dbReference type="AlphaFoldDB" id="A0A9Q3JNB4"/>
<sequence length="167" mass="18795">MDKNTSGKPIQKANKPHDKDPLKCHKCGSISHLANTFAKKTTINEIEIVKVEDTKETNNLSLHDSDSEPSVEEEIPDELSIKNINVSFEVTEVHTHLPQYTDECMDLIHVQDAKMQKTKPARGRGYTAGAYCITIIAISNREVKLHLDSGSFCTCFGKDYLERIYTN</sequence>
<keyword evidence="3" id="KW-1185">Reference proteome</keyword>
<evidence type="ECO:0000256" key="1">
    <source>
        <dbReference type="SAM" id="MobiDB-lite"/>
    </source>
</evidence>
<protein>
    <submittedName>
        <fullName evidence="2">Uncharacterized protein</fullName>
    </submittedName>
</protein>
<dbReference type="Proteomes" id="UP000765509">
    <property type="component" value="Unassembled WGS sequence"/>
</dbReference>
<proteinExistence type="predicted"/>
<accession>A0A9Q3JNB4</accession>
<reference evidence="2" key="1">
    <citation type="submission" date="2021-03" db="EMBL/GenBank/DDBJ databases">
        <title>Draft genome sequence of rust myrtle Austropuccinia psidii MF-1, a brazilian biotype.</title>
        <authorList>
            <person name="Quecine M.C."/>
            <person name="Pachon D.M.R."/>
            <person name="Bonatelli M.L."/>
            <person name="Correr F.H."/>
            <person name="Franceschini L.M."/>
            <person name="Leite T.F."/>
            <person name="Margarido G.R.A."/>
            <person name="Almeida C.A."/>
            <person name="Ferrarezi J.A."/>
            <person name="Labate C.A."/>
        </authorList>
    </citation>
    <scope>NUCLEOTIDE SEQUENCE</scope>
    <source>
        <strain evidence="2">MF-1</strain>
    </source>
</reference>
<evidence type="ECO:0000313" key="2">
    <source>
        <dbReference type="EMBL" id="MBW0565333.1"/>
    </source>
</evidence>
<gene>
    <name evidence="2" type="ORF">O181_105048</name>
</gene>
<name>A0A9Q3JNB4_9BASI</name>
<organism evidence="2 3">
    <name type="scientific">Austropuccinia psidii MF-1</name>
    <dbReference type="NCBI Taxonomy" id="1389203"/>
    <lineage>
        <taxon>Eukaryota</taxon>
        <taxon>Fungi</taxon>
        <taxon>Dikarya</taxon>
        <taxon>Basidiomycota</taxon>
        <taxon>Pucciniomycotina</taxon>
        <taxon>Pucciniomycetes</taxon>
        <taxon>Pucciniales</taxon>
        <taxon>Sphaerophragmiaceae</taxon>
        <taxon>Austropuccinia</taxon>
    </lineage>
</organism>
<comment type="caution">
    <text evidence="2">The sequence shown here is derived from an EMBL/GenBank/DDBJ whole genome shotgun (WGS) entry which is preliminary data.</text>
</comment>